<reference evidence="2" key="1">
    <citation type="submission" date="2022-08" db="EMBL/GenBank/DDBJ databases">
        <title>Novel sulfate-reducing endosymbionts in the free-living metamonad Anaeramoeba.</title>
        <authorList>
            <person name="Jerlstrom-Hultqvist J."/>
            <person name="Cepicka I."/>
            <person name="Gallot-Lavallee L."/>
            <person name="Salas-Leiva D."/>
            <person name="Curtis B.A."/>
            <person name="Zahonova K."/>
            <person name="Pipaliya S."/>
            <person name="Dacks J."/>
            <person name="Roger A.J."/>
        </authorList>
    </citation>
    <scope>NUCLEOTIDE SEQUENCE</scope>
    <source>
        <strain evidence="2">Schooner1</strain>
    </source>
</reference>
<feature type="coiled-coil region" evidence="1">
    <location>
        <begin position="129"/>
        <end position="156"/>
    </location>
</feature>
<protein>
    <submittedName>
        <fullName evidence="2">Uncharacterized protein</fullName>
    </submittedName>
</protein>
<dbReference type="Proteomes" id="UP001150062">
    <property type="component" value="Unassembled WGS sequence"/>
</dbReference>
<keyword evidence="3" id="KW-1185">Reference proteome</keyword>
<evidence type="ECO:0000256" key="1">
    <source>
        <dbReference type="SAM" id="Coils"/>
    </source>
</evidence>
<feature type="coiled-coil region" evidence="1">
    <location>
        <begin position="183"/>
        <end position="225"/>
    </location>
</feature>
<name>A0ABQ8ZCA3_9EUKA</name>
<accession>A0ABQ8ZCA3</accession>
<proteinExistence type="predicted"/>
<dbReference type="EMBL" id="JAOAOG010000019">
    <property type="protein sequence ID" value="KAJ6254525.1"/>
    <property type="molecule type" value="Genomic_DNA"/>
</dbReference>
<evidence type="ECO:0000313" key="3">
    <source>
        <dbReference type="Proteomes" id="UP001150062"/>
    </source>
</evidence>
<sequence>MDFYKELINEQKKLRQNHFKKFNEKFLELNNSEKDMKSKKEKIIREISEFYLNQKMLLDLLEQNEIKLANDFFEQISISMNKEKQTINNLKYSTETLLKQLNKLDTNINQSNSFGFFQLFSEFVLTKRYVKIQNELEQLIKEINSINEKKLEFVQKIQNENLKTLKDKQINMELVKKNSQKINELTQHQFKKMNEEISIIQNEKYLKLNKQSNKIQKEIEEFNESEMIIKEIEICKKYHHYQLILINLFKLKKLMPIFKKNENYQLICNSKFDKIKIISNNLK</sequence>
<keyword evidence="1" id="KW-0175">Coiled coil</keyword>
<organism evidence="2 3">
    <name type="scientific">Anaeramoeba flamelloides</name>
    <dbReference type="NCBI Taxonomy" id="1746091"/>
    <lineage>
        <taxon>Eukaryota</taxon>
        <taxon>Metamonada</taxon>
        <taxon>Anaeramoebidae</taxon>
        <taxon>Anaeramoeba</taxon>
    </lineage>
</organism>
<gene>
    <name evidence="2" type="ORF">M0813_12350</name>
</gene>
<comment type="caution">
    <text evidence="2">The sequence shown here is derived from an EMBL/GenBank/DDBJ whole genome shotgun (WGS) entry which is preliminary data.</text>
</comment>
<evidence type="ECO:0000313" key="2">
    <source>
        <dbReference type="EMBL" id="KAJ6254525.1"/>
    </source>
</evidence>